<proteinExistence type="predicted"/>
<dbReference type="RefSeq" id="WP_101464017.1">
    <property type="nucleotide sequence ID" value="NZ_PJMW01000002.1"/>
</dbReference>
<dbReference type="PANTHER" id="PTHR43580:SF2">
    <property type="entry name" value="CYTOKINE-LIKE NUCLEAR FACTOR N-PAC"/>
    <property type="match status" value="1"/>
</dbReference>
<evidence type="ECO:0000259" key="1">
    <source>
        <dbReference type="Pfam" id="PF03446"/>
    </source>
</evidence>
<protein>
    <submittedName>
        <fullName evidence="3">6-phosphogluconate dehydrogenase-like protein</fullName>
    </submittedName>
</protein>
<comment type="caution">
    <text evidence="3">The sequence shown here is derived from an EMBL/GenBank/DDBJ whole genome shotgun (WGS) entry which is preliminary data.</text>
</comment>
<sequence>MTNTTVAQRVSVIGLGAMGTALAKALLAGGHEVTVWNRTPARAEALAADGAQVAASSAEAMAAADLVILCVLDDAAVREHLEPAAAQVRGKVVVNLTTTSPEQARALGRWAAAQQVELIDGGIMAVPEMIGGPAAFVLYSGASAGFERFRAVLELFGRAEFVGADLGAAAMYDVSILGGMYAMFAAFRQGGAMVRSTGGSAARLAALMGPFLQAMASLLEGYAPGIDNPADYVQQQSDEFTAAAIDLIDKSAAESGNPTQLYTVLRDGLTGL</sequence>
<dbReference type="EMBL" id="PJMW01000002">
    <property type="protein sequence ID" value="PKV77331.1"/>
    <property type="molecule type" value="Genomic_DNA"/>
</dbReference>
<dbReference type="AlphaFoldDB" id="A0A2N3V6V6"/>
<keyword evidence="4" id="KW-1185">Reference proteome</keyword>
<reference evidence="3 4" key="1">
    <citation type="submission" date="2017-12" db="EMBL/GenBank/DDBJ databases">
        <title>Sequencing the genomes of 1000 Actinobacteria strains.</title>
        <authorList>
            <person name="Klenk H.-P."/>
        </authorList>
    </citation>
    <scope>NUCLEOTIDE SEQUENCE [LARGE SCALE GENOMIC DNA]</scope>
    <source>
        <strain evidence="3 4">DSM 44489</strain>
    </source>
</reference>
<feature type="domain" description="NADPH-dependent reductive aminase-like C-terminal" evidence="2">
    <location>
        <begin position="165"/>
        <end position="266"/>
    </location>
</feature>
<dbReference type="Pfam" id="PF21761">
    <property type="entry name" value="RedAm-like_C"/>
    <property type="match status" value="1"/>
</dbReference>
<organism evidence="3 4">
    <name type="scientific">Nocardia fluminea</name>
    <dbReference type="NCBI Taxonomy" id="134984"/>
    <lineage>
        <taxon>Bacteria</taxon>
        <taxon>Bacillati</taxon>
        <taxon>Actinomycetota</taxon>
        <taxon>Actinomycetes</taxon>
        <taxon>Mycobacteriales</taxon>
        <taxon>Nocardiaceae</taxon>
        <taxon>Nocardia</taxon>
    </lineage>
</organism>
<evidence type="ECO:0000313" key="4">
    <source>
        <dbReference type="Proteomes" id="UP000233766"/>
    </source>
</evidence>
<gene>
    <name evidence="3" type="ORF">ATK86_1666</name>
</gene>
<feature type="domain" description="6-phosphogluconate dehydrogenase NADP-binding" evidence="1">
    <location>
        <begin position="10"/>
        <end position="159"/>
    </location>
</feature>
<dbReference type="SUPFAM" id="SSF51735">
    <property type="entry name" value="NAD(P)-binding Rossmann-fold domains"/>
    <property type="match status" value="1"/>
</dbReference>
<accession>A0A2N3V6V6</accession>
<dbReference type="InterPro" id="IPR013328">
    <property type="entry name" value="6PGD_dom2"/>
</dbReference>
<dbReference type="OrthoDB" id="4029976at2"/>
<dbReference type="PANTHER" id="PTHR43580">
    <property type="entry name" value="OXIDOREDUCTASE GLYR1-RELATED"/>
    <property type="match status" value="1"/>
</dbReference>
<dbReference type="Pfam" id="PF03446">
    <property type="entry name" value="NAD_binding_2"/>
    <property type="match status" value="1"/>
</dbReference>
<evidence type="ECO:0000259" key="2">
    <source>
        <dbReference type="Pfam" id="PF21761"/>
    </source>
</evidence>
<dbReference type="InterPro" id="IPR048666">
    <property type="entry name" value="RedAm-like_C"/>
</dbReference>
<dbReference type="Proteomes" id="UP000233766">
    <property type="component" value="Unassembled WGS sequence"/>
</dbReference>
<dbReference type="Gene3D" id="3.40.50.720">
    <property type="entry name" value="NAD(P)-binding Rossmann-like Domain"/>
    <property type="match status" value="1"/>
</dbReference>
<evidence type="ECO:0000313" key="3">
    <source>
        <dbReference type="EMBL" id="PKV77331.1"/>
    </source>
</evidence>
<dbReference type="InterPro" id="IPR051265">
    <property type="entry name" value="HIBADH-related_NP60_sf"/>
</dbReference>
<dbReference type="GO" id="GO:0050661">
    <property type="term" value="F:NADP binding"/>
    <property type="evidence" value="ECO:0007669"/>
    <property type="project" value="InterPro"/>
</dbReference>
<dbReference type="Gene3D" id="1.10.1040.10">
    <property type="entry name" value="N-(1-d-carboxylethyl)-l-norvaline Dehydrogenase, domain 2"/>
    <property type="match status" value="1"/>
</dbReference>
<dbReference type="InterPro" id="IPR036291">
    <property type="entry name" value="NAD(P)-bd_dom_sf"/>
</dbReference>
<name>A0A2N3V6V6_9NOCA</name>
<dbReference type="InterPro" id="IPR006115">
    <property type="entry name" value="6PGDH_NADP-bd"/>
</dbReference>